<evidence type="ECO:0000313" key="3">
    <source>
        <dbReference type="EMBL" id="CAG5116692.1"/>
    </source>
</evidence>
<feature type="repeat" description="TPR" evidence="1">
    <location>
        <begin position="214"/>
        <end position="247"/>
    </location>
</feature>
<reference evidence="3" key="1">
    <citation type="submission" date="2021-04" db="EMBL/GenBank/DDBJ databases">
        <authorList>
            <consortium name="Molecular Ecology Group"/>
        </authorList>
    </citation>
    <scope>NUCLEOTIDE SEQUENCE</scope>
</reference>
<evidence type="ECO:0000313" key="4">
    <source>
        <dbReference type="Proteomes" id="UP000678393"/>
    </source>
</evidence>
<dbReference type="PANTHER" id="PTHR14485">
    <property type="entry name" value="TETRATRICOPEPTIDE REPEAT PROTEIN 23"/>
    <property type="match status" value="1"/>
</dbReference>
<dbReference type="PROSITE" id="PS50005">
    <property type="entry name" value="TPR"/>
    <property type="match status" value="1"/>
</dbReference>
<feature type="region of interest" description="Disordered" evidence="2">
    <location>
        <begin position="1"/>
        <end position="81"/>
    </location>
</feature>
<dbReference type="AlphaFoldDB" id="A0A8S3YMI0"/>
<dbReference type="Gene3D" id="1.25.40.10">
    <property type="entry name" value="Tetratricopeptide repeat domain"/>
    <property type="match status" value="2"/>
</dbReference>
<comment type="caution">
    <text evidence="3">The sequence shown here is derived from an EMBL/GenBank/DDBJ whole genome shotgun (WGS) entry which is preliminary data.</text>
</comment>
<feature type="compositionally biased region" description="Acidic residues" evidence="2">
    <location>
        <begin position="1"/>
        <end position="14"/>
    </location>
</feature>
<organism evidence="3 4">
    <name type="scientific">Candidula unifasciata</name>
    <dbReference type="NCBI Taxonomy" id="100452"/>
    <lineage>
        <taxon>Eukaryota</taxon>
        <taxon>Metazoa</taxon>
        <taxon>Spiralia</taxon>
        <taxon>Lophotrochozoa</taxon>
        <taxon>Mollusca</taxon>
        <taxon>Gastropoda</taxon>
        <taxon>Heterobranchia</taxon>
        <taxon>Euthyneura</taxon>
        <taxon>Panpulmonata</taxon>
        <taxon>Eupulmonata</taxon>
        <taxon>Stylommatophora</taxon>
        <taxon>Helicina</taxon>
        <taxon>Helicoidea</taxon>
        <taxon>Geomitridae</taxon>
        <taxon>Candidula</taxon>
    </lineage>
</organism>
<evidence type="ECO:0000256" key="2">
    <source>
        <dbReference type="SAM" id="MobiDB-lite"/>
    </source>
</evidence>
<dbReference type="SMART" id="SM00028">
    <property type="entry name" value="TPR"/>
    <property type="match status" value="3"/>
</dbReference>
<protein>
    <submittedName>
        <fullName evidence="3">Uncharacterized protein</fullName>
    </submittedName>
</protein>
<dbReference type="InterPro" id="IPR042621">
    <property type="entry name" value="TTC23/TTC23L"/>
</dbReference>
<sequence>MSADSEVIDEDQGEGDVIVPVIPIVEISQNGQRRSNGNNENSSEEDDENENDGGTSRRSHAAPLPRYKSVNGKHKIDMTPPDQKLIRSEDLAKKLASEGKTDKAIEEYIKCVAYSRIVYGKRQENTYNLPLEDFYHADNARSIMLHGSHTASSVEEKADLFHVLIKIYRVMGEACTALKKYSDAEQALQKADRISQERSKLSCVADKECNQLDILLYQAMARLYAKQKKYALASEKYDKVIELMEEEFGRDSSQVMHAYMEYGRHEQSKGRHANHEKAIRLFLQAHSIASAIYKTGHPELVDTALALSQAYASTGWEEAEASAMSYLEESLNTCTTIYGPSHSKTLEVQDHLVKVMIRTDKTREAMQILKSSLPAKCEVFGDYSEQVSDTYKLMGSIHLAEGNIQTALQNYKKCYNIESILLGKNHKKAKDTQHTMELLMSSPGISSKFVLNKQDELQKRPRFNSVVARGK</sequence>
<keyword evidence="4" id="KW-1185">Reference proteome</keyword>
<name>A0A8S3YMI0_9EUPU</name>
<feature type="compositionally biased region" description="Low complexity" evidence="2">
    <location>
        <begin position="17"/>
        <end position="27"/>
    </location>
</feature>
<proteinExistence type="predicted"/>
<dbReference type="EMBL" id="CAJHNH020000288">
    <property type="protein sequence ID" value="CAG5116692.1"/>
    <property type="molecule type" value="Genomic_DNA"/>
</dbReference>
<accession>A0A8S3YMI0</accession>
<dbReference type="OrthoDB" id="9986634at2759"/>
<dbReference type="Proteomes" id="UP000678393">
    <property type="component" value="Unassembled WGS sequence"/>
</dbReference>
<dbReference type="SUPFAM" id="SSF48452">
    <property type="entry name" value="TPR-like"/>
    <property type="match status" value="1"/>
</dbReference>
<keyword evidence="1" id="KW-0802">TPR repeat</keyword>
<evidence type="ECO:0000256" key="1">
    <source>
        <dbReference type="PROSITE-ProRule" id="PRU00339"/>
    </source>
</evidence>
<dbReference type="PANTHER" id="PTHR14485:SF2">
    <property type="entry name" value="FUNGAL STAND N-TERMINAL GOODBYE DOMAIN-CONTAINING PROTEIN"/>
    <property type="match status" value="1"/>
</dbReference>
<gene>
    <name evidence="3" type="ORF">CUNI_LOCUS2250</name>
</gene>
<dbReference type="InterPro" id="IPR019734">
    <property type="entry name" value="TPR_rpt"/>
</dbReference>
<dbReference type="InterPro" id="IPR011990">
    <property type="entry name" value="TPR-like_helical_dom_sf"/>
</dbReference>
<feature type="compositionally biased region" description="Acidic residues" evidence="2">
    <location>
        <begin position="42"/>
        <end position="51"/>
    </location>
</feature>